<dbReference type="GO" id="GO:0004831">
    <property type="term" value="F:tyrosine-tRNA ligase activity"/>
    <property type="evidence" value="ECO:0007669"/>
    <property type="project" value="UniProtKB-UniRule"/>
</dbReference>
<dbReference type="InterPro" id="IPR002305">
    <property type="entry name" value="aa-tRNA-synth_Ic"/>
</dbReference>
<keyword evidence="3 11" id="KW-0547">Nucleotide-binding</keyword>
<dbReference type="CDD" id="cd00165">
    <property type="entry name" value="S4"/>
    <property type="match status" value="1"/>
</dbReference>
<evidence type="ECO:0000256" key="1">
    <source>
        <dbReference type="ARBA" id="ARBA00013160"/>
    </source>
</evidence>
<comment type="catalytic activity">
    <reaction evidence="8">
        <text>tRNA(Tyr) + L-tyrosine + ATP = L-tyrosyl-tRNA(Tyr) + AMP + diphosphate + H(+)</text>
        <dbReference type="Rhea" id="RHEA:10220"/>
        <dbReference type="Rhea" id="RHEA-COMP:9706"/>
        <dbReference type="Rhea" id="RHEA-COMP:9707"/>
        <dbReference type="ChEBI" id="CHEBI:15378"/>
        <dbReference type="ChEBI" id="CHEBI:30616"/>
        <dbReference type="ChEBI" id="CHEBI:33019"/>
        <dbReference type="ChEBI" id="CHEBI:58315"/>
        <dbReference type="ChEBI" id="CHEBI:78442"/>
        <dbReference type="ChEBI" id="CHEBI:78536"/>
        <dbReference type="ChEBI" id="CHEBI:456215"/>
        <dbReference type="EC" id="6.1.1.1"/>
    </reaction>
</comment>
<evidence type="ECO:0000256" key="4">
    <source>
        <dbReference type="ARBA" id="ARBA00022840"/>
    </source>
</evidence>
<evidence type="ECO:0000256" key="10">
    <source>
        <dbReference type="PROSITE-ProRule" id="PRU00182"/>
    </source>
</evidence>
<dbReference type="InterPro" id="IPR002942">
    <property type="entry name" value="S4_RNA-bd"/>
</dbReference>
<name>A0A0G1A8H5_9BACT</name>
<dbReference type="PRINTS" id="PR01040">
    <property type="entry name" value="TRNASYNTHTYR"/>
</dbReference>
<dbReference type="SUPFAM" id="SSF55174">
    <property type="entry name" value="Alpha-L RNA-binding motif"/>
    <property type="match status" value="1"/>
</dbReference>
<dbReference type="Proteomes" id="UP000034837">
    <property type="component" value="Unassembled WGS sequence"/>
</dbReference>
<dbReference type="PANTHER" id="PTHR11766:SF1">
    <property type="entry name" value="TYROSINE--TRNA LIGASE"/>
    <property type="match status" value="1"/>
</dbReference>
<dbReference type="InterPro" id="IPR036986">
    <property type="entry name" value="S4_RNA-bd_sf"/>
</dbReference>
<dbReference type="EC" id="6.1.1.1" evidence="1 9"/>
<dbReference type="Pfam" id="PF00579">
    <property type="entry name" value="tRNA-synt_1b"/>
    <property type="match status" value="1"/>
</dbReference>
<sequence>MEAYDLLNHRDFVFQTTDARKVRKLLNTPGATVYEGFDPSADSLHLGHLLSLMAMHHLQKAGHRVIFILGGATGLIGDPTGKKTSRKLLSAQDIAANGEKMKKQVEEMGLLRFSGENAALMIDNSRWMGNFSFLNDFMIKVAKVFSVNEMVKMRTFADRLKDEGSLTLMEFCYPVLQAWDFLELFEQFGCRLQIGGQDQWANILQGASLIKKIHGAEVHALTFPLLTTASGEKMGKTEKGPIWLDPKKTSPFDFYQYLIQTPDQLVPQMLRMFTFLPLEEIEKAILNPREAQRLLAFETTKVVHGEEEAVKARRDTEKLFGKSEGGTEAVPTFKMSAAEMPLDEILVQAKSLPSKSEVKRRCQGGAVQIDGQAVTDSRQTVNKGCVIRFGKGSFLKVET</sequence>
<keyword evidence="6 11" id="KW-0648">Protein biosynthesis</keyword>
<comment type="caution">
    <text evidence="13">The sequence shown here is derived from an EMBL/GenBank/DDBJ whole genome shotgun (WGS) entry which is preliminary data.</text>
</comment>
<gene>
    <name evidence="13" type="ORF">UV20_C0002G0013</name>
</gene>
<evidence type="ECO:0000259" key="12">
    <source>
        <dbReference type="SMART" id="SM00363"/>
    </source>
</evidence>
<evidence type="ECO:0000313" key="13">
    <source>
        <dbReference type="EMBL" id="KKS57224.1"/>
    </source>
</evidence>
<evidence type="ECO:0000256" key="2">
    <source>
        <dbReference type="ARBA" id="ARBA00022598"/>
    </source>
</evidence>
<dbReference type="EMBL" id="LCDO01000002">
    <property type="protein sequence ID" value="KKS57224.1"/>
    <property type="molecule type" value="Genomic_DNA"/>
</dbReference>
<accession>A0A0G1A8H5</accession>
<dbReference type="Pfam" id="PF22421">
    <property type="entry name" value="SYY_C-terminal"/>
    <property type="match status" value="1"/>
</dbReference>
<dbReference type="Gene3D" id="3.40.50.620">
    <property type="entry name" value="HUPs"/>
    <property type="match status" value="1"/>
</dbReference>
<dbReference type="GO" id="GO:0006437">
    <property type="term" value="P:tyrosyl-tRNA aminoacylation"/>
    <property type="evidence" value="ECO:0007669"/>
    <property type="project" value="UniProtKB-UniRule"/>
</dbReference>
<evidence type="ECO:0000256" key="11">
    <source>
        <dbReference type="RuleBase" id="RU363036"/>
    </source>
</evidence>
<evidence type="ECO:0000256" key="6">
    <source>
        <dbReference type="ARBA" id="ARBA00022917"/>
    </source>
</evidence>
<dbReference type="CDD" id="cd00805">
    <property type="entry name" value="TyrRS_core"/>
    <property type="match status" value="1"/>
</dbReference>
<dbReference type="InterPro" id="IPR014729">
    <property type="entry name" value="Rossmann-like_a/b/a_fold"/>
</dbReference>
<protein>
    <recommendedName>
        <fullName evidence="1 9">Tyrosine--tRNA ligase</fullName>
        <ecNumber evidence="1 9">6.1.1.1</ecNumber>
    </recommendedName>
</protein>
<dbReference type="InterPro" id="IPR002307">
    <property type="entry name" value="Tyr-tRNA-ligase"/>
</dbReference>
<dbReference type="FunFam" id="1.10.240.10:FF:000001">
    <property type="entry name" value="Tyrosine--tRNA ligase"/>
    <property type="match status" value="1"/>
</dbReference>
<evidence type="ECO:0000256" key="7">
    <source>
        <dbReference type="ARBA" id="ARBA00023146"/>
    </source>
</evidence>
<dbReference type="SUPFAM" id="SSF52374">
    <property type="entry name" value="Nucleotidylyl transferase"/>
    <property type="match status" value="1"/>
</dbReference>
<dbReference type="PATRIC" id="fig|1619039.3.peg.304"/>
<dbReference type="PROSITE" id="PS00178">
    <property type="entry name" value="AA_TRNA_LIGASE_I"/>
    <property type="match status" value="1"/>
</dbReference>
<keyword evidence="4 11" id="KW-0067">ATP-binding</keyword>
<dbReference type="PANTHER" id="PTHR11766">
    <property type="entry name" value="TYROSYL-TRNA SYNTHETASE"/>
    <property type="match status" value="1"/>
</dbReference>
<dbReference type="GO" id="GO:0003723">
    <property type="term" value="F:RNA binding"/>
    <property type="evidence" value="ECO:0007669"/>
    <property type="project" value="UniProtKB-KW"/>
</dbReference>
<dbReference type="Gene3D" id="3.10.290.10">
    <property type="entry name" value="RNA-binding S4 domain"/>
    <property type="match status" value="1"/>
</dbReference>
<keyword evidence="5 10" id="KW-0694">RNA-binding</keyword>
<evidence type="ECO:0000313" key="14">
    <source>
        <dbReference type="Proteomes" id="UP000034837"/>
    </source>
</evidence>
<dbReference type="AlphaFoldDB" id="A0A0G1A8H5"/>
<proteinExistence type="inferred from homology"/>
<keyword evidence="7 11" id="KW-0030">Aminoacyl-tRNA synthetase</keyword>
<feature type="domain" description="RNA-binding S4" evidence="12">
    <location>
        <begin position="340"/>
        <end position="396"/>
    </location>
</feature>
<dbReference type="PROSITE" id="PS50889">
    <property type="entry name" value="S4"/>
    <property type="match status" value="1"/>
</dbReference>
<evidence type="ECO:0000256" key="5">
    <source>
        <dbReference type="ARBA" id="ARBA00022884"/>
    </source>
</evidence>
<dbReference type="NCBIfam" id="TIGR00234">
    <property type="entry name" value="tyrS"/>
    <property type="match status" value="1"/>
</dbReference>
<dbReference type="Gene3D" id="1.10.240.10">
    <property type="entry name" value="Tyrosyl-Transfer RNA Synthetase"/>
    <property type="match status" value="1"/>
</dbReference>
<dbReference type="GO" id="GO:0005829">
    <property type="term" value="C:cytosol"/>
    <property type="evidence" value="ECO:0007669"/>
    <property type="project" value="TreeGrafter"/>
</dbReference>
<dbReference type="GO" id="GO:0005524">
    <property type="term" value="F:ATP binding"/>
    <property type="evidence" value="ECO:0007669"/>
    <property type="project" value="UniProtKB-KW"/>
</dbReference>
<evidence type="ECO:0000256" key="3">
    <source>
        <dbReference type="ARBA" id="ARBA00022741"/>
    </source>
</evidence>
<evidence type="ECO:0000256" key="8">
    <source>
        <dbReference type="ARBA" id="ARBA00048248"/>
    </source>
</evidence>
<organism evidence="13 14">
    <name type="scientific">Candidatus Magasanikbacteria bacterium GW2011_GWA2_42_32</name>
    <dbReference type="NCBI Taxonomy" id="1619039"/>
    <lineage>
        <taxon>Bacteria</taxon>
        <taxon>Candidatus Magasanikiibacteriota</taxon>
    </lineage>
</organism>
<evidence type="ECO:0000256" key="9">
    <source>
        <dbReference type="NCBIfam" id="TIGR00234"/>
    </source>
</evidence>
<dbReference type="InterPro" id="IPR024088">
    <property type="entry name" value="Tyr-tRNA-ligase_bac-type"/>
</dbReference>
<dbReference type="SMART" id="SM00363">
    <property type="entry name" value="S4"/>
    <property type="match status" value="1"/>
</dbReference>
<dbReference type="InterPro" id="IPR001412">
    <property type="entry name" value="aa-tRNA-synth_I_CS"/>
</dbReference>
<dbReference type="InterPro" id="IPR054608">
    <property type="entry name" value="SYY-like_C"/>
</dbReference>
<comment type="similarity">
    <text evidence="11">Belongs to the class-I aminoacyl-tRNA synthetase family.</text>
</comment>
<keyword evidence="2 11" id="KW-0436">Ligase</keyword>
<reference evidence="13 14" key="1">
    <citation type="journal article" date="2015" name="Nature">
        <title>rRNA introns, odd ribosomes, and small enigmatic genomes across a large radiation of phyla.</title>
        <authorList>
            <person name="Brown C.T."/>
            <person name="Hug L.A."/>
            <person name="Thomas B.C."/>
            <person name="Sharon I."/>
            <person name="Castelle C.J."/>
            <person name="Singh A."/>
            <person name="Wilkins M.J."/>
            <person name="Williams K.H."/>
            <person name="Banfield J.F."/>
        </authorList>
    </citation>
    <scope>NUCLEOTIDE SEQUENCE [LARGE SCALE GENOMIC DNA]</scope>
</reference>